<protein>
    <submittedName>
        <fullName evidence="1">Uncharacterized protein</fullName>
    </submittedName>
</protein>
<dbReference type="EMBL" id="JNVD01000013">
    <property type="protein sequence ID" value="KOC23907.1"/>
    <property type="molecule type" value="Genomic_DNA"/>
</dbReference>
<gene>
    <name evidence="1" type="ORF">GL58_02675</name>
</gene>
<sequence length="84" mass="9228">MANFTAINVFVEVDGKQCIAMVDPAMAPAFMHMLPAFQRGQPDGIRLVALPDEVTEHLLALRRTFLLHIEAAKAQRAQAQKGQA</sequence>
<reference evidence="2" key="1">
    <citation type="submission" date="2014-06" db="EMBL/GenBank/DDBJ databases">
        <title>Draft genome sequence of C. testosteroni WDL7.</title>
        <authorList>
            <person name="Wu Y."/>
            <person name="Seshan H."/>
            <person name="Arumugam K."/>
        </authorList>
    </citation>
    <scope>NUCLEOTIDE SEQUENCE [LARGE SCALE GENOMIC DNA]</scope>
    <source>
        <strain evidence="2">WDL7</strain>
    </source>
</reference>
<comment type="caution">
    <text evidence="1">The sequence shown here is derived from an EMBL/GenBank/DDBJ whole genome shotgun (WGS) entry which is preliminary data.</text>
</comment>
<accession>A0A0L7MPU5</accession>
<organism evidence="1 2">
    <name type="scientific">Comamonas testosteroni</name>
    <name type="common">Pseudomonas testosteroni</name>
    <dbReference type="NCBI Taxonomy" id="285"/>
    <lineage>
        <taxon>Bacteria</taxon>
        <taxon>Pseudomonadati</taxon>
        <taxon>Pseudomonadota</taxon>
        <taxon>Betaproteobacteria</taxon>
        <taxon>Burkholderiales</taxon>
        <taxon>Comamonadaceae</taxon>
        <taxon>Comamonas</taxon>
    </lineage>
</organism>
<evidence type="ECO:0000313" key="1">
    <source>
        <dbReference type="EMBL" id="KOC23907.1"/>
    </source>
</evidence>
<dbReference type="RefSeq" id="WP_053282494.1">
    <property type="nucleotide sequence ID" value="NZ_JNVD01000013.1"/>
</dbReference>
<dbReference type="PATRIC" id="fig|285.49.peg.561"/>
<name>A0A0L7MPU5_COMTE</name>
<dbReference type="AlphaFoldDB" id="A0A0L7MPU5"/>
<evidence type="ECO:0000313" key="2">
    <source>
        <dbReference type="Proteomes" id="UP000037442"/>
    </source>
</evidence>
<proteinExistence type="predicted"/>
<dbReference type="Proteomes" id="UP000037442">
    <property type="component" value="Unassembled WGS sequence"/>
</dbReference>